<accession>A0ABT0C191</accession>
<comment type="subunit">
    <text evidence="5">Homodimer.</text>
</comment>
<evidence type="ECO:0000256" key="13">
    <source>
        <dbReference type="RuleBase" id="RU003693"/>
    </source>
</evidence>
<evidence type="ECO:0000256" key="3">
    <source>
        <dbReference type="ARBA" id="ARBA00005189"/>
    </source>
</evidence>
<comment type="pathway">
    <text evidence="3">Lipid metabolism.</text>
</comment>
<evidence type="ECO:0000256" key="5">
    <source>
        <dbReference type="ARBA" id="ARBA00011738"/>
    </source>
</evidence>
<evidence type="ECO:0000256" key="4">
    <source>
        <dbReference type="ARBA" id="ARBA00010008"/>
    </source>
</evidence>
<evidence type="ECO:0000256" key="10">
    <source>
        <dbReference type="ARBA" id="ARBA00032610"/>
    </source>
</evidence>
<dbReference type="InterPro" id="IPR015422">
    <property type="entry name" value="PyrdxlP-dep_Trfase_small"/>
</dbReference>
<dbReference type="Gene3D" id="3.90.1150.10">
    <property type="entry name" value="Aspartate Aminotransferase, domain 1"/>
    <property type="match status" value="1"/>
</dbReference>
<evidence type="ECO:0000256" key="1">
    <source>
        <dbReference type="ARBA" id="ARBA00001933"/>
    </source>
</evidence>
<evidence type="ECO:0000259" key="14">
    <source>
        <dbReference type="Pfam" id="PF00155"/>
    </source>
</evidence>
<protein>
    <recommendedName>
        <fullName evidence="6">8-amino-7-oxononanoate synthase</fullName>
        <ecNumber evidence="6">2.3.1.47</ecNumber>
    </recommendedName>
    <alternativeName>
        <fullName evidence="10">7-keto-8-amino-pelargonic acid synthase</fullName>
    </alternativeName>
    <alternativeName>
        <fullName evidence="11">8-amino-7-ketopelargonate synthase</fullName>
    </alternativeName>
</protein>
<proteinExistence type="inferred from homology"/>
<reference evidence="15 16" key="1">
    <citation type="submission" date="2022-03" db="EMBL/GenBank/DDBJ databases">
        <title>Parabacteroides sp. nov. isolated from swine feces.</title>
        <authorList>
            <person name="Bak J.E."/>
        </authorList>
    </citation>
    <scope>NUCLEOTIDE SEQUENCE [LARGE SCALE GENOMIC DNA]</scope>
    <source>
        <strain evidence="15 16">AGMB00274</strain>
    </source>
</reference>
<evidence type="ECO:0000256" key="9">
    <source>
        <dbReference type="ARBA" id="ARBA00022898"/>
    </source>
</evidence>
<evidence type="ECO:0000256" key="12">
    <source>
        <dbReference type="ARBA" id="ARBA00047715"/>
    </source>
</evidence>
<comment type="pathway">
    <text evidence="2">Cofactor biosynthesis; biotin biosynthesis.</text>
</comment>
<dbReference type="EMBL" id="JAKZMM010000020">
    <property type="protein sequence ID" value="MCJ2380788.1"/>
    <property type="molecule type" value="Genomic_DNA"/>
</dbReference>
<comment type="cofactor">
    <cofactor evidence="1 13">
        <name>pyridoxal 5'-phosphate</name>
        <dbReference type="ChEBI" id="CHEBI:597326"/>
    </cofactor>
</comment>
<comment type="catalytic activity">
    <reaction evidence="12">
        <text>6-carboxyhexanoyl-[ACP] + L-alanine + H(+) = (8S)-8-amino-7-oxononanoate + holo-[ACP] + CO2</text>
        <dbReference type="Rhea" id="RHEA:42288"/>
        <dbReference type="Rhea" id="RHEA-COMP:9685"/>
        <dbReference type="Rhea" id="RHEA-COMP:9955"/>
        <dbReference type="ChEBI" id="CHEBI:15378"/>
        <dbReference type="ChEBI" id="CHEBI:16526"/>
        <dbReference type="ChEBI" id="CHEBI:57972"/>
        <dbReference type="ChEBI" id="CHEBI:64479"/>
        <dbReference type="ChEBI" id="CHEBI:78846"/>
        <dbReference type="ChEBI" id="CHEBI:149468"/>
        <dbReference type="EC" id="2.3.1.47"/>
    </reaction>
</comment>
<feature type="domain" description="Aminotransferase class I/classII large" evidence="14">
    <location>
        <begin position="37"/>
        <end position="379"/>
    </location>
</feature>
<evidence type="ECO:0000256" key="2">
    <source>
        <dbReference type="ARBA" id="ARBA00004746"/>
    </source>
</evidence>
<evidence type="ECO:0000256" key="7">
    <source>
        <dbReference type="ARBA" id="ARBA00022679"/>
    </source>
</evidence>
<keyword evidence="9 13" id="KW-0663">Pyridoxal phosphate</keyword>
<dbReference type="InterPro" id="IPR050087">
    <property type="entry name" value="AON_synthase_class-II"/>
</dbReference>
<name>A0ABT0C191_9BACT</name>
<comment type="similarity">
    <text evidence="4">Belongs to the class-II pyridoxal-phosphate-dependent aminotransferase family. BioF subfamily.</text>
</comment>
<dbReference type="Gene3D" id="3.40.640.10">
    <property type="entry name" value="Type I PLP-dependent aspartate aminotransferase-like (Major domain)"/>
    <property type="match status" value="1"/>
</dbReference>
<dbReference type="InterPro" id="IPR015424">
    <property type="entry name" value="PyrdxlP-dep_Trfase"/>
</dbReference>
<keyword evidence="16" id="KW-1185">Reference proteome</keyword>
<organism evidence="15 16">
    <name type="scientific">Parabacteroides faecalis</name>
    <dbReference type="NCBI Taxonomy" id="2924040"/>
    <lineage>
        <taxon>Bacteria</taxon>
        <taxon>Pseudomonadati</taxon>
        <taxon>Bacteroidota</taxon>
        <taxon>Bacteroidia</taxon>
        <taxon>Bacteroidales</taxon>
        <taxon>Tannerellaceae</taxon>
        <taxon>Parabacteroides</taxon>
    </lineage>
</organism>
<dbReference type="InterPro" id="IPR001917">
    <property type="entry name" value="Aminotrans_II_pyridoxalP_BS"/>
</dbReference>
<dbReference type="PANTHER" id="PTHR13693">
    <property type="entry name" value="CLASS II AMINOTRANSFERASE/8-AMINO-7-OXONONANOATE SYNTHASE"/>
    <property type="match status" value="1"/>
</dbReference>
<evidence type="ECO:0000256" key="6">
    <source>
        <dbReference type="ARBA" id="ARBA00013187"/>
    </source>
</evidence>
<dbReference type="PROSITE" id="PS00599">
    <property type="entry name" value="AA_TRANSFER_CLASS_2"/>
    <property type="match status" value="1"/>
</dbReference>
<keyword evidence="7" id="KW-0808">Transferase</keyword>
<dbReference type="InterPro" id="IPR004839">
    <property type="entry name" value="Aminotransferase_I/II_large"/>
</dbReference>
<dbReference type="RefSeq" id="WP_243325004.1">
    <property type="nucleotide sequence ID" value="NZ_JAKZMM010000020.1"/>
</dbReference>
<gene>
    <name evidence="15" type="ORF">MUN53_09220</name>
</gene>
<dbReference type="Proteomes" id="UP001165444">
    <property type="component" value="Unassembled WGS sequence"/>
</dbReference>
<dbReference type="EC" id="2.3.1.47" evidence="6"/>
<evidence type="ECO:0000256" key="8">
    <source>
        <dbReference type="ARBA" id="ARBA00022756"/>
    </source>
</evidence>
<keyword evidence="8" id="KW-0093">Biotin biosynthesis</keyword>
<sequence length="395" mass="44106">MKDYQKILHELAANGSLRSLPHAVHQGKWIEQDGQRMLNLSSNDYLGLANDRELRNEFLDWLRDSDCPLSSSSSRLLTGNFTEYEVLEQLLAETFGREAALVFNSGYHANTGILPALADKQTLLVADKLVHASIIDGLLLSGTSFLRYRHNDYEHLEQILQKETPRYEQVIVATESVFSMDGDVADLNRLVALKHNYPNVLLYVDEAHAIGVRGSRGLGVAEECGCLQDIDLLVGTFGKAMASMGAYLLCSQEIRTYLINTMRPLIFSTALPPAQIAWTTFLFRRLPQMNVRRQHLAAISRKLAAALQGHGGEISRSHIVPFIIGANEDCVLTAEELRRHGFYCLPVRPPTVPKGTSRIRFSLTADVTTEEMDALLAYIFENLEEKFGNTTGKTI</sequence>
<evidence type="ECO:0000313" key="15">
    <source>
        <dbReference type="EMBL" id="MCJ2380788.1"/>
    </source>
</evidence>
<dbReference type="InterPro" id="IPR015421">
    <property type="entry name" value="PyrdxlP-dep_Trfase_major"/>
</dbReference>
<dbReference type="Pfam" id="PF00155">
    <property type="entry name" value="Aminotran_1_2"/>
    <property type="match status" value="1"/>
</dbReference>
<evidence type="ECO:0000256" key="11">
    <source>
        <dbReference type="ARBA" id="ARBA00033381"/>
    </source>
</evidence>
<dbReference type="SUPFAM" id="SSF53383">
    <property type="entry name" value="PLP-dependent transferases"/>
    <property type="match status" value="1"/>
</dbReference>
<evidence type="ECO:0000313" key="16">
    <source>
        <dbReference type="Proteomes" id="UP001165444"/>
    </source>
</evidence>
<comment type="caution">
    <text evidence="15">The sequence shown here is derived from an EMBL/GenBank/DDBJ whole genome shotgun (WGS) entry which is preliminary data.</text>
</comment>
<dbReference type="PANTHER" id="PTHR13693:SF100">
    <property type="entry name" value="8-AMINO-7-OXONONANOATE SYNTHASE"/>
    <property type="match status" value="1"/>
</dbReference>